<feature type="domain" description="Spermatogenesis-associated protein 20-like TRX" evidence="1">
    <location>
        <begin position="4"/>
        <end position="166"/>
    </location>
</feature>
<dbReference type="Proteomes" id="UP000515344">
    <property type="component" value="Chromosome"/>
</dbReference>
<dbReference type="SUPFAM" id="SSF48208">
    <property type="entry name" value="Six-hairpin glycosidases"/>
    <property type="match status" value="1"/>
</dbReference>
<dbReference type="RefSeq" id="WP_182802213.1">
    <property type="nucleotide sequence ID" value="NZ_CP060007.1"/>
</dbReference>
<evidence type="ECO:0000313" key="3">
    <source>
        <dbReference type="Proteomes" id="UP000515344"/>
    </source>
</evidence>
<evidence type="ECO:0000313" key="2">
    <source>
        <dbReference type="EMBL" id="QNA43951.1"/>
    </source>
</evidence>
<gene>
    <name evidence="2" type="ORF">H4075_18025</name>
</gene>
<dbReference type="Pfam" id="PF03190">
    <property type="entry name" value="Thioredox_DsbH"/>
    <property type="match status" value="1"/>
</dbReference>
<name>A0A7G5XEP8_9BACT</name>
<dbReference type="InterPro" id="IPR024705">
    <property type="entry name" value="Ssp411"/>
</dbReference>
<sequence>MAHTNRLTKESSPYLLQHAHNPVDWFPWGEEALKKAVEEDKPVLVSIGYSSCHWCHVMERESFEDETTADIMNRLFINIKIDREERPDLDHIYMDAVQAMTGSGGWPLNVFLTPDLKPFYGGTYYPPIKAFNRSSWKEVLYGVANAFKEKREEIEQQATELVQHLQNANSFGTQKVLKFDLPAEELFPNKQAELMFDAVMKTADRSWGGFGNAPKFPQTFTIGYLLQYYHFTGNKEALAQACLSLEKMIEGGIYDHVGGGFARYSTDAEWLAPHFEKMLYDNALLVIVLSEAWQLTKQPQYKRAIEETLVFIEREMTSSENGFYSALDADSEGVEGKYYTWKKQEVEDVLKEDAALFSKFYDITEHGNWEDVNIPRIKQKAESFCAENGLELSAFEKKMKSCLALLLKTREKRIKPLLDDKILLSWNALMNDAYSSAFAATGKEVYRQKAISNMQFLLKVFEHRDGLWHVYKDGTAKHPAFLDDYAYLIKALLHLQEITSDTNYLLKAKELMAAAIDQFGEEETGYFFFTAANQPDIVVRKKEIYDGATPSGNAVMAVNLQKLGIFFHKPEWTERSTKMLLGLQDVMVRYPGSFGVWAGLLQNRINGFRELAIVGNAHESKRDEVLGWYRPNIIMQSSTKSNSSFPLLLNRDSPPGITFFYLCKEYACLQPTAETQEIRAVLTSVTG</sequence>
<dbReference type="InterPro" id="IPR036249">
    <property type="entry name" value="Thioredoxin-like_sf"/>
</dbReference>
<proteinExistence type="predicted"/>
<dbReference type="InterPro" id="IPR012341">
    <property type="entry name" value="6hp_glycosidase-like_sf"/>
</dbReference>
<dbReference type="PIRSF" id="PIRSF006402">
    <property type="entry name" value="UCP006402_thioredoxin"/>
    <property type="match status" value="1"/>
</dbReference>
<protein>
    <submittedName>
        <fullName evidence="2">Thioredoxin domain-containing protein</fullName>
    </submittedName>
</protein>
<dbReference type="GO" id="GO:0005975">
    <property type="term" value="P:carbohydrate metabolic process"/>
    <property type="evidence" value="ECO:0007669"/>
    <property type="project" value="InterPro"/>
</dbReference>
<dbReference type="InterPro" id="IPR008928">
    <property type="entry name" value="6-hairpin_glycosidase_sf"/>
</dbReference>
<dbReference type="InterPro" id="IPR004879">
    <property type="entry name" value="Ssp411-like_TRX"/>
</dbReference>
<dbReference type="PANTHER" id="PTHR42899">
    <property type="entry name" value="SPERMATOGENESIS-ASSOCIATED PROTEIN 20"/>
    <property type="match status" value="1"/>
</dbReference>
<dbReference type="KEGG" id="lacs:H4075_18025"/>
<dbReference type="PANTHER" id="PTHR42899:SF1">
    <property type="entry name" value="SPERMATOGENESIS-ASSOCIATED PROTEIN 20"/>
    <property type="match status" value="1"/>
</dbReference>
<evidence type="ECO:0000259" key="1">
    <source>
        <dbReference type="Pfam" id="PF03190"/>
    </source>
</evidence>
<organism evidence="2 3">
    <name type="scientific">Lacibacter sediminis</name>
    <dbReference type="NCBI Taxonomy" id="2760713"/>
    <lineage>
        <taxon>Bacteria</taxon>
        <taxon>Pseudomonadati</taxon>
        <taxon>Bacteroidota</taxon>
        <taxon>Chitinophagia</taxon>
        <taxon>Chitinophagales</taxon>
        <taxon>Chitinophagaceae</taxon>
        <taxon>Lacibacter</taxon>
    </lineage>
</organism>
<dbReference type="Gene3D" id="1.50.10.20">
    <property type="match status" value="1"/>
</dbReference>
<dbReference type="Gene3D" id="3.40.30.10">
    <property type="entry name" value="Glutaredoxin"/>
    <property type="match status" value="1"/>
</dbReference>
<keyword evidence="3" id="KW-1185">Reference proteome</keyword>
<dbReference type="AlphaFoldDB" id="A0A7G5XEP8"/>
<dbReference type="CDD" id="cd02955">
    <property type="entry name" value="SSP411"/>
    <property type="match status" value="1"/>
</dbReference>
<dbReference type="Gene3D" id="1.50.10.10">
    <property type="match status" value="1"/>
</dbReference>
<dbReference type="SUPFAM" id="SSF52833">
    <property type="entry name" value="Thioredoxin-like"/>
    <property type="match status" value="1"/>
</dbReference>
<accession>A0A7G5XEP8</accession>
<reference evidence="3" key="1">
    <citation type="submission" date="2020-08" db="EMBL/GenBank/DDBJ databases">
        <title>Lacibacter sp. S13-6-6 genome sequencing.</title>
        <authorList>
            <person name="Jin L."/>
        </authorList>
    </citation>
    <scope>NUCLEOTIDE SEQUENCE [LARGE SCALE GENOMIC DNA]</scope>
    <source>
        <strain evidence="3">S13-6-6</strain>
    </source>
</reference>
<dbReference type="EMBL" id="CP060007">
    <property type="protein sequence ID" value="QNA43951.1"/>
    <property type="molecule type" value="Genomic_DNA"/>
</dbReference>